<dbReference type="GeneID" id="82204680"/>
<evidence type="ECO:0000313" key="3">
    <source>
        <dbReference type="Proteomes" id="UP000245622"/>
    </source>
</evidence>
<dbReference type="RefSeq" id="WP_180702985.1">
    <property type="nucleotide sequence ID" value="NZ_LN555523.1"/>
</dbReference>
<dbReference type="GO" id="GO:0005524">
    <property type="term" value="F:ATP binding"/>
    <property type="evidence" value="ECO:0007669"/>
    <property type="project" value="InterPro"/>
</dbReference>
<dbReference type="InterPro" id="IPR006935">
    <property type="entry name" value="Helicase/UvrB_N"/>
</dbReference>
<dbReference type="GO" id="GO:0003677">
    <property type="term" value="F:DNA binding"/>
    <property type="evidence" value="ECO:0007669"/>
    <property type="project" value="InterPro"/>
</dbReference>
<proteinExistence type="predicted"/>
<dbReference type="AlphaFoldDB" id="A0A1V1HZ52"/>
<gene>
    <name evidence="2" type="ORF">CRIB_493</name>
</gene>
<feature type="domain" description="Helicase ATP-binding" evidence="1">
    <location>
        <begin position="17"/>
        <end position="165"/>
    </location>
</feature>
<dbReference type="Proteomes" id="UP000245622">
    <property type="component" value="Chromosome 1"/>
</dbReference>
<dbReference type="PROSITE" id="PS51192">
    <property type="entry name" value="HELICASE_ATP_BIND_1"/>
    <property type="match status" value="1"/>
</dbReference>
<dbReference type="InterPro" id="IPR027417">
    <property type="entry name" value="P-loop_NTPase"/>
</dbReference>
<dbReference type="EMBL" id="LN555523">
    <property type="protein sequence ID" value="CED93248.1"/>
    <property type="molecule type" value="Genomic_DNA"/>
</dbReference>
<organism evidence="2 3">
    <name type="scientific">Romboutsia ilealis</name>
    <dbReference type="NCBI Taxonomy" id="1115758"/>
    <lineage>
        <taxon>Bacteria</taxon>
        <taxon>Bacillati</taxon>
        <taxon>Bacillota</taxon>
        <taxon>Clostridia</taxon>
        <taxon>Peptostreptococcales</taxon>
        <taxon>Peptostreptococcaceae</taxon>
        <taxon>Romboutsia</taxon>
    </lineage>
</organism>
<dbReference type="SMART" id="SM00487">
    <property type="entry name" value="DEXDc"/>
    <property type="match status" value="1"/>
</dbReference>
<evidence type="ECO:0000313" key="2">
    <source>
        <dbReference type="EMBL" id="CED93248.1"/>
    </source>
</evidence>
<dbReference type="InterPro" id="IPR014001">
    <property type="entry name" value="Helicase_ATP-bd"/>
</dbReference>
<dbReference type="KEGG" id="ril:CRIB_493"/>
<keyword evidence="3" id="KW-1185">Reference proteome</keyword>
<accession>A0A1V1HZ52</accession>
<dbReference type="Gene3D" id="3.40.50.300">
    <property type="entry name" value="P-loop containing nucleotide triphosphate hydrolases"/>
    <property type="match status" value="1"/>
</dbReference>
<dbReference type="GO" id="GO:0016787">
    <property type="term" value="F:hydrolase activity"/>
    <property type="evidence" value="ECO:0007669"/>
    <property type="project" value="InterPro"/>
</dbReference>
<sequence length="577" mass="67530">MTARYLSEKFSKEQVEELFTTKGKIQMITAPTGAGKTYFVQTNVIKIAKGEFKPFGASQKKALLLANRSALITQIKEDLKNNLDATYFESINEEEYVSKYIDILSYQSLAKKILEDITFLEKYNLIIADECHYFLNDYWNNTTQLTLNELINHSVDNTILFFSATTEELKHFMDIIKDIEFDGRELYNEVLSVEESMDLGFNDRLDIVVTNDELENVMQQIPADEKFIIFVNEFMTKNKIEDLVKTMSTDKRAIGFMYSKWEQQGRGFKVDEEMAKKYDLTINNESFYDDYILGIIANNAMDNGVNLKMEDLKHIVLLNQYDFTQIKQFIGRKRHNPNNPEDRTNVYIISHNKAELEKIKVNCDKTMGYVKDYETLTKEEFMDKYMVDITLNSVCIPKYENSYLEGLKMLDRTKYNVERNNDFPFMITFCFDGNVEIHPNYCQIEKVACKLNIINGVLGQLQYCTMAKFYEVNLRKYYKNVSIKEVNKSKSQKKYSALEEIPEYLDNLKGVSINKEQYKKLREEFKIKWDVKHEKKFTVLGDKAFNEYISQFGYCIMKGKGKKVGNTIPTIYIIAKN</sequence>
<dbReference type="SUPFAM" id="SSF52540">
    <property type="entry name" value="P-loop containing nucleoside triphosphate hydrolases"/>
    <property type="match status" value="1"/>
</dbReference>
<evidence type="ECO:0000259" key="1">
    <source>
        <dbReference type="PROSITE" id="PS51192"/>
    </source>
</evidence>
<protein>
    <submittedName>
        <fullName evidence="2">Type III restriction enzyme, res subunit</fullName>
    </submittedName>
</protein>
<name>A0A1V1HZ52_9FIRM</name>
<reference evidence="2 3" key="1">
    <citation type="submission" date="2014-04" db="EMBL/GenBank/DDBJ databases">
        <authorList>
            <person name="Hornung B.V."/>
        </authorList>
    </citation>
    <scope>NUCLEOTIDE SEQUENCE [LARGE SCALE GENOMIC DNA]</scope>
    <source>
        <strain evidence="2 3">CRIB</strain>
    </source>
</reference>
<dbReference type="Pfam" id="PF04851">
    <property type="entry name" value="ResIII"/>
    <property type="match status" value="1"/>
</dbReference>